<feature type="domain" description="Ferrous iron transporter FeoA-like" evidence="2">
    <location>
        <begin position="3"/>
        <end position="72"/>
    </location>
</feature>
<dbReference type="RefSeq" id="WP_278099450.1">
    <property type="nucleotide sequence ID" value="NZ_CP091092.1"/>
</dbReference>
<keyword evidence="4" id="KW-1185">Reference proteome</keyword>
<evidence type="ECO:0000313" key="3">
    <source>
        <dbReference type="EMBL" id="WFN36616.1"/>
    </source>
</evidence>
<organism evidence="3 4">
    <name type="scientific">Methanomicrobium antiquum</name>
    <dbReference type="NCBI Taxonomy" id="487686"/>
    <lineage>
        <taxon>Archaea</taxon>
        <taxon>Methanobacteriati</taxon>
        <taxon>Methanobacteriota</taxon>
        <taxon>Stenosarchaea group</taxon>
        <taxon>Methanomicrobia</taxon>
        <taxon>Methanomicrobiales</taxon>
        <taxon>Methanomicrobiaceae</taxon>
        <taxon>Methanomicrobium</taxon>
    </lineage>
</organism>
<dbReference type="Gene3D" id="2.30.30.90">
    <property type="match status" value="1"/>
</dbReference>
<keyword evidence="1" id="KW-0408">Iron</keyword>
<dbReference type="SMART" id="SM00899">
    <property type="entry name" value="FeoA"/>
    <property type="match status" value="1"/>
</dbReference>
<accession>A0AAF0FRE5</accession>
<evidence type="ECO:0000256" key="1">
    <source>
        <dbReference type="ARBA" id="ARBA00023004"/>
    </source>
</evidence>
<name>A0AAF0FRE5_9EURY</name>
<evidence type="ECO:0000259" key="2">
    <source>
        <dbReference type="SMART" id="SM00899"/>
    </source>
</evidence>
<dbReference type="Proteomes" id="UP001218895">
    <property type="component" value="Chromosome"/>
</dbReference>
<dbReference type="SUPFAM" id="SSF50037">
    <property type="entry name" value="C-terminal domain of transcriptional repressors"/>
    <property type="match status" value="1"/>
</dbReference>
<dbReference type="GO" id="GO:0046914">
    <property type="term" value="F:transition metal ion binding"/>
    <property type="evidence" value="ECO:0007669"/>
    <property type="project" value="InterPro"/>
</dbReference>
<protein>
    <submittedName>
        <fullName evidence="3">Ferrous iron transport protein A</fullName>
    </submittedName>
</protein>
<dbReference type="InterPro" id="IPR008988">
    <property type="entry name" value="Transcriptional_repressor_C"/>
</dbReference>
<dbReference type="KEGG" id="manq:L1994_10810"/>
<dbReference type="GeneID" id="79950894"/>
<gene>
    <name evidence="3" type="ORF">L1994_10810</name>
</gene>
<dbReference type="EMBL" id="CP091092">
    <property type="protein sequence ID" value="WFN36616.1"/>
    <property type="molecule type" value="Genomic_DNA"/>
</dbReference>
<reference evidence="3" key="1">
    <citation type="submission" date="2022-01" db="EMBL/GenBank/DDBJ databases">
        <title>Complete genome of Methanomicrobium antiquum DSM 21220.</title>
        <authorList>
            <person name="Chen S.-C."/>
            <person name="You Y.-T."/>
            <person name="Zhou Y.-Z."/>
            <person name="Lai M.-C."/>
        </authorList>
    </citation>
    <scope>NUCLEOTIDE SEQUENCE</scope>
    <source>
        <strain evidence="3">DSM 21220</strain>
    </source>
</reference>
<dbReference type="AlphaFoldDB" id="A0AAF0FRE5"/>
<dbReference type="InterPro" id="IPR007167">
    <property type="entry name" value="Fe-transptr_FeoA-like"/>
</dbReference>
<dbReference type="Pfam" id="PF04023">
    <property type="entry name" value="FeoA"/>
    <property type="match status" value="1"/>
</dbReference>
<evidence type="ECO:0000313" key="4">
    <source>
        <dbReference type="Proteomes" id="UP001218895"/>
    </source>
</evidence>
<dbReference type="InterPro" id="IPR038157">
    <property type="entry name" value="FeoA_core_dom"/>
</dbReference>
<proteinExistence type="predicted"/>
<sequence length="80" mass="8317">MISSLSVLEYGQTGVITEISKYSRELNALGIRVGKIVKMVTKQPIKGPVVVMSGEVVVAIGIEMASCITVNTGIVPPGSA</sequence>